<evidence type="ECO:0000313" key="2">
    <source>
        <dbReference type="Proteomes" id="UP000006729"/>
    </source>
</evidence>
<organism evidence="1 2">
    <name type="scientific">Populus trichocarpa</name>
    <name type="common">Western balsam poplar</name>
    <name type="synonym">Populus balsamifera subsp. trichocarpa</name>
    <dbReference type="NCBI Taxonomy" id="3694"/>
    <lineage>
        <taxon>Eukaryota</taxon>
        <taxon>Viridiplantae</taxon>
        <taxon>Streptophyta</taxon>
        <taxon>Embryophyta</taxon>
        <taxon>Tracheophyta</taxon>
        <taxon>Spermatophyta</taxon>
        <taxon>Magnoliopsida</taxon>
        <taxon>eudicotyledons</taxon>
        <taxon>Gunneridae</taxon>
        <taxon>Pentapetalae</taxon>
        <taxon>rosids</taxon>
        <taxon>fabids</taxon>
        <taxon>Malpighiales</taxon>
        <taxon>Salicaceae</taxon>
        <taxon>Saliceae</taxon>
        <taxon>Populus</taxon>
    </lineage>
</organism>
<keyword evidence="2" id="KW-1185">Reference proteome</keyword>
<dbReference type="InParanoid" id="A0A2K1Z591"/>
<gene>
    <name evidence="1" type="ORF">POPTR_009G091700v4</name>
</gene>
<dbReference type="Proteomes" id="UP000006729">
    <property type="component" value="Chromosome 9"/>
</dbReference>
<dbReference type="AlphaFoldDB" id="A0A2K1Z591"/>
<dbReference type="EMBL" id="CM009298">
    <property type="protein sequence ID" value="PNT20446.2"/>
    <property type="molecule type" value="Genomic_DNA"/>
</dbReference>
<proteinExistence type="predicted"/>
<comment type="caution">
    <text evidence="1">The sequence shown here is derived from an EMBL/GenBank/DDBJ whole genome shotgun (WGS) entry which is preliminary data.</text>
</comment>
<name>A0A2K1Z591_POPTR</name>
<evidence type="ECO:0000313" key="1">
    <source>
        <dbReference type="EMBL" id="PNT20446.2"/>
    </source>
</evidence>
<accession>A0A2K1Z591</accession>
<protein>
    <submittedName>
        <fullName evidence="1">Uncharacterized protein</fullName>
    </submittedName>
</protein>
<sequence>MAAELLGGADVGAVFGELLEAVLNEINKAAFKTRLRQIEKTLQSNSPILQDMEKLNQALNRRNEETETIIEVIRKGKTLVVVCSKTRRYNCWRRQKYTDKLVKLEESSAQVILSNCYAKANSKGQSRNSVGAKRPTAQVQKEN</sequence>
<reference evidence="1 2" key="1">
    <citation type="journal article" date="2006" name="Science">
        <title>The genome of black cottonwood, Populus trichocarpa (Torr. &amp; Gray).</title>
        <authorList>
            <person name="Tuskan G.A."/>
            <person name="Difazio S."/>
            <person name="Jansson S."/>
            <person name="Bohlmann J."/>
            <person name="Grigoriev I."/>
            <person name="Hellsten U."/>
            <person name="Putnam N."/>
            <person name="Ralph S."/>
            <person name="Rombauts S."/>
            <person name="Salamov A."/>
            <person name="Schein J."/>
            <person name="Sterck L."/>
            <person name="Aerts A."/>
            <person name="Bhalerao R.R."/>
            <person name="Bhalerao R.P."/>
            <person name="Blaudez D."/>
            <person name="Boerjan W."/>
            <person name="Brun A."/>
            <person name="Brunner A."/>
            <person name="Busov V."/>
            <person name="Campbell M."/>
            <person name="Carlson J."/>
            <person name="Chalot M."/>
            <person name="Chapman J."/>
            <person name="Chen G.L."/>
            <person name="Cooper D."/>
            <person name="Coutinho P.M."/>
            <person name="Couturier J."/>
            <person name="Covert S."/>
            <person name="Cronk Q."/>
            <person name="Cunningham R."/>
            <person name="Davis J."/>
            <person name="Degroeve S."/>
            <person name="Dejardin A."/>
            <person name="Depamphilis C."/>
            <person name="Detter J."/>
            <person name="Dirks B."/>
            <person name="Dubchak I."/>
            <person name="Duplessis S."/>
            <person name="Ehlting J."/>
            <person name="Ellis B."/>
            <person name="Gendler K."/>
            <person name="Goodstein D."/>
            <person name="Gribskov M."/>
            <person name="Grimwood J."/>
            <person name="Groover A."/>
            <person name="Gunter L."/>
            <person name="Hamberger B."/>
            <person name="Heinze B."/>
            <person name="Helariutta Y."/>
            <person name="Henrissat B."/>
            <person name="Holligan D."/>
            <person name="Holt R."/>
            <person name="Huang W."/>
            <person name="Islam-Faridi N."/>
            <person name="Jones S."/>
            <person name="Jones-Rhoades M."/>
            <person name="Jorgensen R."/>
            <person name="Joshi C."/>
            <person name="Kangasjarvi J."/>
            <person name="Karlsson J."/>
            <person name="Kelleher C."/>
            <person name="Kirkpatrick R."/>
            <person name="Kirst M."/>
            <person name="Kohler A."/>
            <person name="Kalluri U."/>
            <person name="Larimer F."/>
            <person name="Leebens-Mack J."/>
            <person name="Leple J.C."/>
            <person name="Locascio P."/>
            <person name="Lou Y."/>
            <person name="Lucas S."/>
            <person name="Martin F."/>
            <person name="Montanini B."/>
            <person name="Napoli C."/>
            <person name="Nelson D.R."/>
            <person name="Nelson C."/>
            <person name="Nieminen K."/>
            <person name="Nilsson O."/>
            <person name="Pereda V."/>
            <person name="Peter G."/>
            <person name="Philippe R."/>
            <person name="Pilate G."/>
            <person name="Poliakov A."/>
            <person name="Razumovskaya J."/>
            <person name="Richardson P."/>
            <person name="Rinaldi C."/>
            <person name="Ritland K."/>
            <person name="Rouze P."/>
            <person name="Ryaboy D."/>
            <person name="Schmutz J."/>
            <person name="Schrader J."/>
            <person name="Segerman B."/>
            <person name="Shin H."/>
            <person name="Siddiqui A."/>
            <person name="Sterky F."/>
            <person name="Terry A."/>
            <person name="Tsai C.J."/>
            <person name="Uberbacher E."/>
            <person name="Unneberg P."/>
            <person name="Vahala J."/>
            <person name="Wall K."/>
            <person name="Wessler S."/>
            <person name="Yang G."/>
            <person name="Yin T."/>
            <person name="Douglas C."/>
            <person name="Marra M."/>
            <person name="Sandberg G."/>
            <person name="Van de Peer Y."/>
            <person name="Rokhsar D."/>
        </authorList>
    </citation>
    <scope>NUCLEOTIDE SEQUENCE [LARGE SCALE GENOMIC DNA]</scope>
    <source>
        <strain evidence="2">cv. Nisqually</strain>
    </source>
</reference>